<dbReference type="Gene3D" id="2.40.50.1020">
    <property type="entry name" value="LytTr DNA-binding domain"/>
    <property type="match status" value="1"/>
</dbReference>
<dbReference type="InterPro" id="IPR011006">
    <property type="entry name" value="CheY-like_superfamily"/>
</dbReference>
<dbReference type="InterPro" id="IPR046947">
    <property type="entry name" value="LytR-like"/>
</dbReference>
<dbReference type="GO" id="GO:0000156">
    <property type="term" value="F:phosphorelay response regulator activity"/>
    <property type="evidence" value="ECO:0007669"/>
    <property type="project" value="InterPro"/>
</dbReference>
<gene>
    <name evidence="4" type="ORF">IRI77_09240</name>
</gene>
<dbReference type="Pfam" id="PF04397">
    <property type="entry name" value="LytTR"/>
    <property type="match status" value="1"/>
</dbReference>
<reference evidence="4 5" key="1">
    <citation type="submission" date="2020-10" db="EMBL/GenBank/DDBJ databases">
        <title>Complete genome sequence of Paludibaculum fermentans P105T, a facultatively anaerobic acidobacterium capable of dissimilatory Fe(III) reduction.</title>
        <authorList>
            <person name="Dedysh S.N."/>
            <person name="Beletsky A.V."/>
            <person name="Kulichevskaya I.S."/>
            <person name="Mardanov A.V."/>
            <person name="Ravin N.V."/>
        </authorList>
    </citation>
    <scope>NUCLEOTIDE SEQUENCE [LARGE SCALE GENOMIC DNA]</scope>
    <source>
        <strain evidence="4 5">P105</strain>
    </source>
</reference>
<dbReference type="Proteomes" id="UP000593892">
    <property type="component" value="Chromosome"/>
</dbReference>
<evidence type="ECO:0000313" key="5">
    <source>
        <dbReference type="Proteomes" id="UP000593892"/>
    </source>
</evidence>
<sequence length="255" mass="28752">MPFTALLVDDEPLAREGLRMLLAEDPEISEVLEAKNGREAVEIIRRAKPDLVFLDVQMPEVDGFGVIHEIGVESMPAVVFVTAHDVYAIQAFDINAVDYLLKPVTRERFVKSLARAKEHLRARPAGEASRQILSLLETIAAPTRTVKRLAVRTAGKTVFVEVEDIDWFEAAENYVQLHAGRAEHLLHVTMNTLEKSLDPELFLRIHRSIIVNVRRIKELQPVTHGEYVITLSNGVRLQSGRMYTERVKTLAANPF</sequence>
<evidence type="ECO:0000313" key="4">
    <source>
        <dbReference type="EMBL" id="QOY90119.1"/>
    </source>
</evidence>
<dbReference type="SMART" id="SM00850">
    <property type="entry name" value="LytTR"/>
    <property type="match status" value="1"/>
</dbReference>
<evidence type="ECO:0000259" key="2">
    <source>
        <dbReference type="PROSITE" id="PS50110"/>
    </source>
</evidence>
<dbReference type="SMART" id="SM00448">
    <property type="entry name" value="REC"/>
    <property type="match status" value="1"/>
</dbReference>
<protein>
    <submittedName>
        <fullName evidence="4">Response regulator transcription factor</fullName>
    </submittedName>
</protein>
<feature type="modified residue" description="4-aspartylphosphate" evidence="1">
    <location>
        <position position="55"/>
    </location>
</feature>
<dbReference type="PROSITE" id="PS50930">
    <property type="entry name" value="HTH_LYTTR"/>
    <property type="match status" value="1"/>
</dbReference>
<evidence type="ECO:0000259" key="3">
    <source>
        <dbReference type="PROSITE" id="PS50930"/>
    </source>
</evidence>
<dbReference type="EMBL" id="CP063849">
    <property type="protein sequence ID" value="QOY90119.1"/>
    <property type="molecule type" value="Genomic_DNA"/>
</dbReference>
<dbReference type="SUPFAM" id="SSF52172">
    <property type="entry name" value="CheY-like"/>
    <property type="match status" value="1"/>
</dbReference>
<feature type="domain" description="HTH LytTR-type" evidence="3">
    <location>
        <begin position="149"/>
        <end position="253"/>
    </location>
</feature>
<proteinExistence type="predicted"/>
<accession>A0A7S7NVT8</accession>
<dbReference type="Gene3D" id="3.40.50.2300">
    <property type="match status" value="1"/>
</dbReference>
<dbReference type="GO" id="GO:0003677">
    <property type="term" value="F:DNA binding"/>
    <property type="evidence" value="ECO:0007669"/>
    <property type="project" value="InterPro"/>
</dbReference>
<dbReference type="AlphaFoldDB" id="A0A7S7NVT8"/>
<keyword evidence="5" id="KW-1185">Reference proteome</keyword>
<dbReference type="KEGG" id="pfer:IRI77_09240"/>
<dbReference type="PANTHER" id="PTHR37299:SF1">
    <property type="entry name" value="STAGE 0 SPORULATION PROTEIN A HOMOLOG"/>
    <property type="match status" value="1"/>
</dbReference>
<dbReference type="PROSITE" id="PS50110">
    <property type="entry name" value="RESPONSE_REGULATORY"/>
    <property type="match status" value="1"/>
</dbReference>
<name>A0A7S7NVT8_PALFE</name>
<organism evidence="4 5">
    <name type="scientific">Paludibaculum fermentans</name>
    <dbReference type="NCBI Taxonomy" id="1473598"/>
    <lineage>
        <taxon>Bacteria</taxon>
        <taxon>Pseudomonadati</taxon>
        <taxon>Acidobacteriota</taxon>
        <taxon>Terriglobia</taxon>
        <taxon>Bryobacterales</taxon>
        <taxon>Bryobacteraceae</taxon>
        <taxon>Paludibaculum</taxon>
    </lineage>
</organism>
<evidence type="ECO:0000256" key="1">
    <source>
        <dbReference type="PROSITE-ProRule" id="PRU00169"/>
    </source>
</evidence>
<dbReference type="InterPro" id="IPR001789">
    <property type="entry name" value="Sig_transdc_resp-reg_receiver"/>
</dbReference>
<dbReference type="RefSeq" id="WP_194451784.1">
    <property type="nucleotide sequence ID" value="NZ_CP063849.1"/>
</dbReference>
<feature type="domain" description="Response regulatory" evidence="2">
    <location>
        <begin position="4"/>
        <end position="117"/>
    </location>
</feature>
<keyword evidence="1" id="KW-0597">Phosphoprotein</keyword>
<dbReference type="InterPro" id="IPR007492">
    <property type="entry name" value="LytTR_DNA-bd_dom"/>
</dbReference>
<dbReference type="Pfam" id="PF00072">
    <property type="entry name" value="Response_reg"/>
    <property type="match status" value="1"/>
</dbReference>
<dbReference type="PANTHER" id="PTHR37299">
    <property type="entry name" value="TRANSCRIPTIONAL REGULATOR-RELATED"/>
    <property type="match status" value="1"/>
</dbReference>